<evidence type="ECO:0000259" key="9">
    <source>
        <dbReference type="Pfam" id="PF00749"/>
    </source>
</evidence>
<keyword evidence="2 8" id="KW-0963">Cytoplasm</keyword>
<feature type="domain" description="Aminoacyl-tRNA synthetase class I anticodon-binding" evidence="10">
    <location>
        <begin position="333"/>
        <end position="434"/>
    </location>
</feature>
<dbReference type="Gene3D" id="1.10.10.350">
    <property type="match status" value="1"/>
</dbReference>
<dbReference type="Gene3D" id="3.40.50.620">
    <property type="entry name" value="HUPs"/>
    <property type="match status" value="1"/>
</dbReference>
<dbReference type="InterPro" id="IPR000924">
    <property type="entry name" value="Glu/Gln-tRNA-synth"/>
</dbReference>
<keyword evidence="4 8" id="KW-0547">Nucleotide-binding</keyword>
<dbReference type="OrthoDB" id="9807503at2"/>
<keyword evidence="5 8" id="KW-0067">ATP-binding</keyword>
<keyword evidence="7 8" id="KW-0030">Aminoacyl-tRNA synthetase</keyword>
<dbReference type="NCBIfam" id="TIGR00464">
    <property type="entry name" value="gltX_bact"/>
    <property type="match status" value="1"/>
</dbReference>
<feature type="domain" description="Glutamyl/glutaminyl-tRNA synthetase class Ib catalytic" evidence="9">
    <location>
        <begin position="3"/>
        <end position="305"/>
    </location>
</feature>
<dbReference type="GO" id="GO:0004818">
    <property type="term" value="F:glutamate-tRNA ligase activity"/>
    <property type="evidence" value="ECO:0007669"/>
    <property type="project" value="UniProtKB-UniRule"/>
</dbReference>
<dbReference type="PANTHER" id="PTHR43311">
    <property type="entry name" value="GLUTAMATE--TRNA LIGASE"/>
    <property type="match status" value="1"/>
</dbReference>
<dbReference type="AlphaFoldDB" id="A0A640VT79"/>
<evidence type="ECO:0000256" key="7">
    <source>
        <dbReference type="ARBA" id="ARBA00023146"/>
    </source>
</evidence>
<keyword evidence="3 8" id="KW-0436">Ligase</keyword>
<comment type="subcellular location">
    <subcellularLocation>
        <location evidence="8">Cytoplasm</location>
    </subcellularLocation>
</comment>
<dbReference type="PROSITE" id="PS00178">
    <property type="entry name" value="AA_TRNA_LIGASE_I"/>
    <property type="match status" value="1"/>
</dbReference>
<dbReference type="GO" id="GO:0005737">
    <property type="term" value="C:cytoplasm"/>
    <property type="evidence" value="ECO:0007669"/>
    <property type="project" value="UniProtKB-SubCell"/>
</dbReference>
<keyword evidence="12" id="KW-1185">Reference proteome</keyword>
<dbReference type="PANTHER" id="PTHR43311:SF2">
    <property type="entry name" value="GLUTAMATE--TRNA LIGASE, MITOCHONDRIAL-RELATED"/>
    <property type="match status" value="1"/>
</dbReference>
<comment type="function">
    <text evidence="8">Catalyzes the attachment of glutamate to tRNA(Glu) in a two-step reaction: glutamate is first activated by ATP to form Glu-AMP and then transferred to the acceptor end of tRNA(Glu).</text>
</comment>
<dbReference type="GO" id="GO:0005524">
    <property type="term" value="F:ATP binding"/>
    <property type="evidence" value="ECO:0007669"/>
    <property type="project" value="UniProtKB-UniRule"/>
</dbReference>
<evidence type="ECO:0000256" key="2">
    <source>
        <dbReference type="ARBA" id="ARBA00022490"/>
    </source>
</evidence>
<keyword evidence="6 8" id="KW-0648">Protein biosynthesis</keyword>
<comment type="subunit">
    <text evidence="8">Monomer.</text>
</comment>
<feature type="short sequence motif" description="'KMSKS' region" evidence="8">
    <location>
        <begin position="239"/>
        <end position="243"/>
    </location>
</feature>
<proteinExistence type="inferred from homology"/>
<evidence type="ECO:0000256" key="6">
    <source>
        <dbReference type="ARBA" id="ARBA00022917"/>
    </source>
</evidence>
<evidence type="ECO:0000256" key="1">
    <source>
        <dbReference type="ARBA" id="ARBA00007894"/>
    </source>
</evidence>
<accession>A0A640VT79</accession>
<dbReference type="SUPFAM" id="SSF48163">
    <property type="entry name" value="An anticodon-binding domain of class I aminoacyl-tRNA synthetases"/>
    <property type="match status" value="1"/>
</dbReference>
<dbReference type="InterPro" id="IPR014729">
    <property type="entry name" value="Rossmann-like_a/b/a_fold"/>
</dbReference>
<comment type="catalytic activity">
    <reaction evidence="8">
        <text>tRNA(Glu) + L-glutamate + ATP = L-glutamyl-tRNA(Glu) + AMP + diphosphate</text>
        <dbReference type="Rhea" id="RHEA:23540"/>
        <dbReference type="Rhea" id="RHEA-COMP:9663"/>
        <dbReference type="Rhea" id="RHEA-COMP:9680"/>
        <dbReference type="ChEBI" id="CHEBI:29985"/>
        <dbReference type="ChEBI" id="CHEBI:30616"/>
        <dbReference type="ChEBI" id="CHEBI:33019"/>
        <dbReference type="ChEBI" id="CHEBI:78442"/>
        <dbReference type="ChEBI" id="CHEBI:78520"/>
        <dbReference type="ChEBI" id="CHEBI:456215"/>
        <dbReference type="EC" id="6.1.1.17"/>
    </reaction>
</comment>
<dbReference type="InterPro" id="IPR020058">
    <property type="entry name" value="Glu/Gln-tRNA-synth_Ib_cat-dom"/>
</dbReference>
<dbReference type="EMBL" id="BLIV01000004">
    <property type="protein sequence ID" value="GFE50630.1"/>
    <property type="molecule type" value="Genomic_DNA"/>
</dbReference>
<dbReference type="GO" id="GO:0006424">
    <property type="term" value="P:glutamyl-tRNA aminoacylation"/>
    <property type="evidence" value="ECO:0007669"/>
    <property type="project" value="UniProtKB-UniRule"/>
</dbReference>
<dbReference type="Proteomes" id="UP000436522">
    <property type="component" value="Unassembled WGS sequence"/>
</dbReference>
<evidence type="ECO:0000313" key="11">
    <source>
        <dbReference type="EMBL" id="GFE50630.1"/>
    </source>
</evidence>
<evidence type="ECO:0000256" key="4">
    <source>
        <dbReference type="ARBA" id="ARBA00022741"/>
    </source>
</evidence>
<organism evidence="11 12">
    <name type="scientific">Roseobacter cerasinus</name>
    <dbReference type="NCBI Taxonomy" id="2602289"/>
    <lineage>
        <taxon>Bacteria</taxon>
        <taxon>Pseudomonadati</taxon>
        <taxon>Pseudomonadota</taxon>
        <taxon>Alphaproteobacteria</taxon>
        <taxon>Rhodobacterales</taxon>
        <taxon>Roseobacteraceae</taxon>
        <taxon>Roseobacter</taxon>
    </lineage>
</organism>
<dbReference type="SUPFAM" id="SSF52374">
    <property type="entry name" value="Nucleotidylyl transferase"/>
    <property type="match status" value="1"/>
</dbReference>
<comment type="caution">
    <text evidence="8">Lacks conserved residue(s) required for the propagation of feature annotation.</text>
</comment>
<dbReference type="InterPro" id="IPR001412">
    <property type="entry name" value="aa-tRNA-synth_I_CS"/>
</dbReference>
<feature type="binding site" evidence="8">
    <location>
        <position position="242"/>
    </location>
    <ligand>
        <name>ATP</name>
        <dbReference type="ChEBI" id="CHEBI:30616"/>
    </ligand>
</feature>
<comment type="similarity">
    <text evidence="1 8">Belongs to the class-I aminoacyl-tRNA synthetase family. Glutamate--tRNA ligase type 1 subfamily.</text>
</comment>
<dbReference type="RefSeq" id="WP_159977566.1">
    <property type="nucleotide sequence ID" value="NZ_BLIV01000004.1"/>
</dbReference>
<dbReference type="InterPro" id="IPR008925">
    <property type="entry name" value="aa_tRNA-synth_I_cd-bd_sf"/>
</dbReference>
<dbReference type="Pfam" id="PF19269">
    <property type="entry name" value="Anticodon_2"/>
    <property type="match status" value="1"/>
</dbReference>
<dbReference type="Pfam" id="PF00749">
    <property type="entry name" value="tRNA-synt_1c"/>
    <property type="match status" value="1"/>
</dbReference>
<gene>
    <name evidence="11" type="primary">gltX2</name>
    <name evidence="8" type="synonym">gltX</name>
    <name evidence="11" type="ORF">So717_23830</name>
</gene>
<dbReference type="GO" id="GO:0000049">
    <property type="term" value="F:tRNA binding"/>
    <property type="evidence" value="ECO:0007669"/>
    <property type="project" value="InterPro"/>
</dbReference>
<dbReference type="HAMAP" id="MF_00022">
    <property type="entry name" value="Glu_tRNA_synth_type1"/>
    <property type="match status" value="1"/>
</dbReference>
<evidence type="ECO:0000259" key="10">
    <source>
        <dbReference type="Pfam" id="PF19269"/>
    </source>
</evidence>
<protein>
    <recommendedName>
        <fullName evidence="8">Glutamate--tRNA ligase</fullName>
        <ecNumber evidence="8">6.1.1.17</ecNumber>
    </recommendedName>
    <alternativeName>
        <fullName evidence="8">Glutamyl-tRNA synthetase</fullName>
        <shortName evidence="8">GluRS</shortName>
    </alternativeName>
</protein>
<sequence>MTTTRFAPSPTGHIHIGNLRTALMNYLIARKAGGIFILRIDDTDPERSKEEYVDGIKQDLEWLGLHWDRVERQSDRLDRYAEAADKLREIERFYEAFETPTELDLKRKKQLNMGKPPVYDRAALALSEAEKDALRAERGDGVWRFKLDQERIEWADGILGDISIDAASVSDPVLIRGDGQVLYTLASVVDDTEMGVTHVVRGSDHVTNTATQIQIIEALGGTVPAFAHHSLLTGPQGEALSKRLGTLSLRDLRAQGVQPMALLSLMARLGSSDPVELRSEMAELIEGFDISRFGSAPTKFDEQDLFPLTARHLAGLPLAEVAGAIAEAGVPEDKAAQFWEVTHENITTLHDLAGWWALMRDGAEPAVDAEDAAFVAEALALLPEGPFDDGTWGAWTAAVKEATGRKGRGLFMPLRKALTGQAQGPDMSALMPLLQVVKARS</sequence>
<evidence type="ECO:0000256" key="3">
    <source>
        <dbReference type="ARBA" id="ARBA00022598"/>
    </source>
</evidence>
<name>A0A640VT79_9RHOB</name>
<feature type="short sequence motif" description="'HIGH' region" evidence="8">
    <location>
        <begin position="8"/>
        <end position="18"/>
    </location>
</feature>
<dbReference type="EC" id="6.1.1.17" evidence="8"/>
<dbReference type="InterPro" id="IPR045462">
    <property type="entry name" value="aa-tRNA-synth_I_cd-bd"/>
</dbReference>
<dbReference type="InterPro" id="IPR049940">
    <property type="entry name" value="GluQ/Sye"/>
</dbReference>
<evidence type="ECO:0000256" key="8">
    <source>
        <dbReference type="HAMAP-Rule" id="MF_00022"/>
    </source>
</evidence>
<reference evidence="11 12" key="1">
    <citation type="submission" date="2019-12" db="EMBL/GenBank/DDBJ databases">
        <title>Roseobacter cerasinus sp. nov., isolated from seawater around aquaculture.</title>
        <authorList>
            <person name="Muramatsu S."/>
            <person name="Takabe Y."/>
            <person name="Mori K."/>
            <person name="Takaichi S."/>
            <person name="Hanada S."/>
        </authorList>
    </citation>
    <scope>NUCLEOTIDE SEQUENCE [LARGE SCALE GENOMIC DNA]</scope>
    <source>
        <strain evidence="11 12">AI77</strain>
    </source>
</reference>
<dbReference type="InterPro" id="IPR020751">
    <property type="entry name" value="aa-tRNA-synth_I_codon-bd_sub2"/>
</dbReference>
<evidence type="ECO:0000313" key="12">
    <source>
        <dbReference type="Proteomes" id="UP000436522"/>
    </source>
</evidence>
<comment type="caution">
    <text evidence="11">The sequence shown here is derived from an EMBL/GenBank/DDBJ whole genome shotgun (WGS) entry which is preliminary data.</text>
</comment>
<evidence type="ECO:0000256" key="5">
    <source>
        <dbReference type="ARBA" id="ARBA00022840"/>
    </source>
</evidence>
<dbReference type="InterPro" id="IPR004527">
    <property type="entry name" value="Glu-tRNA-ligase_bac/mito"/>
</dbReference>
<dbReference type="PRINTS" id="PR00987">
    <property type="entry name" value="TRNASYNTHGLU"/>
</dbReference>